<keyword evidence="2" id="KW-1185">Reference proteome</keyword>
<dbReference type="Proteomes" id="UP001142592">
    <property type="component" value="Unassembled WGS sequence"/>
</dbReference>
<dbReference type="RefSeq" id="WP_116170253.1">
    <property type="nucleotide sequence ID" value="NZ_JAPJUH010000001.1"/>
</dbReference>
<accession>A0A9X3D9G7</accession>
<evidence type="ECO:0000313" key="2">
    <source>
        <dbReference type="Proteomes" id="UP001142592"/>
    </source>
</evidence>
<name>A0A9X3D9G7_9SPHI</name>
<protein>
    <submittedName>
        <fullName evidence="1">YtxH domain-containing protein</fullName>
    </submittedName>
</protein>
<organism evidence="1 2">
    <name type="scientific">Pedobacter agri</name>
    <dbReference type="NCBI Taxonomy" id="454586"/>
    <lineage>
        <taxon>Bacteria</taxon>
        <taxon>Pseudomonadati</taxon>
        <taxon>Bacteroidota</taxon>
        <taxon>Sphingobacteriia</taxon>
        <taxon>Sphingobacteriales</taxon>
        <taxon>Sphingobacteriaceae</taxon>
        <taxon>Pedobacter</taxon>
    </lineage>
</organism>
<proteinExistence type="predicted"/>
<gene>
    <name evidence="1" type="ORF">OQZ29_01990</name>
</gene>
<reference evidence="1" key="1">
    <citation type="submission" date="2022-11" db="EMBL/GenBank/DDBJ databases">
        <authorList>
            <person name="Graham C."/>
            <person name="Newman J.D."/>
        </authorList>
    </citation>
    <scope>NUCLEOTIDE SEQUENCE</scope>
    <source>
        <strain evidence="1">DSM 19486</strain>
    </source>
</reference>
<dbReference type="EMBL" id="JAPJUH010000001">
    <property type="protein sequence ID" value="MCX3263494.1"/>
    <property type="molecule type" value="Genomic_DNA"/>
</dbReference>
<evidence type="ECO:0000313" key="1">
    <source>
        <dbReference type="EMBL" id="MCX3263494.1"/>
    </source>
</evidence>
<comment type="caution">
    <text evidence="1">The sequence shown here is derived from an EMBL/GenBank/DDBJ whole genome shotgun (WGS) entry which is preliminary data.</text>
</comment>
<sequence length="60" mass="6669">MGFIKNAIIGIAIFEGIKYLTKKDVLGTSNFEKIKEQLPSYIDKAKEVSQDLKAGKLPQV</sequence>
<dbReference type="AlphaFoldDB" id="A0A9X3D9G7"/>